<dbReference type="InterPro" id="IPR000847">
    <property type="entry name" value="LysR_HTH_N"/>
</dbReference>
<dbReference type="PRINTS" id="PR00039">
    <property type="entry name" value="HTHLYSR"/>
</dbReference>
<dbReference type="Proteomes" id="UP000683291">
    <property type="component" value="Chromosome 1"/>
</dbReference>
<evidence type="ECO:0000256" key="4">
    <source>
        <dbReference type="ARBA" id="ARBA00023163"/>
    </source>
</evidence>
<feature type="domain" description="HTH lysR-type" evidence="5">
    <location>
        <begin position="9"/>
        <end position="66"/>
    </location>
</feature>
<keyword evidence="2" id="KW-0805">Transcription regulation</keyword>
<keyword evidence="7" id="KW-1185">Reference proteome</keyword>
<dbReference type="KEGG" id="sual:KDD17_10440"/>
<dbReference type="GO" id="GO:0005829">
    <property type="term" value="C:cytosol"/>
    <property type="evidence" value="ECO:0007669"/>
    <property type="project" value="TreeGrafter"/>
</dbReference>
<dbReference type="Gene3D" id="1.10.10.10">
    <property type="entry name" value="Winged helix-like DNA-binding domain superfamily/Winged helix DNA-binding domain"/>
    <property type="match status" value="1"/>
</dbReference>
<evidence type="ECO:0000256" key="2">
    <source>
        <dbReference type="ARBA" id="ARBA00023015"/>
    </source>
</evidence>
<dbReference type="PANTHER" id="PTHR30419">
    <property type="entry name" value="HTH-TYPE TRANSCRIPTIONAL REGULATOR YBHD"/>
    <property type="match status" value="1"/>
</dbReference>
<dbReference type="InterPro" id="IPR036388">
    <property type="entry name" value="WH-like_DNA-bd_sf"/>
</dbReference>
<sequence length="314" mass="34491">MNYSDPARPSFRQLQYFVAVAETGAFGRAAEALAVSQPSLSSQVSSMEDELGVKLFERTSRKVRLTSQGEKLLPKARTLLHELREFRAVARGTVGLFADRLSIGVLPSVGAYFMPIANRRLHRLHPDLRLAVQEGATIELLDKLKAGRVDVVIGTQTQEPDVESVPLFTETLWACAAPDDPLFATQEPVLLSALAGKPLLSLSPEFRLARIVETLAQKAGTFVSRDYEGGSLDAVRQMAVMGAGVAVLPSLYALAEAVRDPEFVVRRIDDPDAVHDILLHWRRGSSIKADCLALAEHLIAVKREIRDARDAQFR</sequence>
<dbReference type="FunFam" id="1.10.10.10:FF:000001">
    <property type="entry name" value="LysR family transcriptional regulator"/>
    <property type="match status" value="1"/>
</dbReference>
<evidence type="ECO:0000259" key="5">
    <source>
        <dbReference type="PROSITE" id="PS50931"/>
    </source>
</evidence>
<dbReference type="Pfam" id="PF03466">
    <property type="entry name" value="LysR_substrate"/>
    <property type="match status" value="1"/>
</dbReference>
<comment type="similarity">
    <text evidence="1">Belongs to the LysR transcriptional regulatory family.</text>
</comment>
<dbReference type="Gene3D" id="3.40.190.10">
    <property type="entry name" value="Periplasmic binding protein-like II"/>
    <property type="match status" value="2"/>
</dbReference>
<reference evidence="6" key="1">
    <citation type="submission" date="2021-04" db="EMBL/GenBank/DDBJ databases">
        <title>Complete genome sequence for Sulfitobacter sp. strain JK7-1.</title>
        <authorList>
            <person name="Park S.-J."/>
        </authorList>
    </citation>
    <scope>NUCLEOTIDE SEQUENCE</scope>
    <source>
        <strain evidence="6">JK7-1</strain>
    </source>
</reference>
<dbReference type="AlphaFoldDB" id="A0A975JBJ4"/>
<dbReference type="Pfam" id="PF00126">
    <property type="entry name" value="HTH_1"/>
    <property type="match status" value="1"/>
</dbReference>
<organism evidence="6 7">
    <name type="scientific">Sulfitobacter albidus</name>
    <dbReference type="NCBI Taxonomy" id="2829501"/>
    <lineage>
        <taxon>Bacteria</taxon>
        <taxon>Pseudomonadati</taxon>
        <taxon>Pseudomonadota</taxon>
        <taxon>Alphaproteobacteria</taxon>
        <taxon>Rhodobacterales</taxon>
        <taxon>Roseobacteraceae</taxon>
        <taxon>Sulfitobacter</taxon>
    </lineage>
</organism>
<dbReference type="InterPro" id="IPR036390">
    <property type="entry name" value="WH_DNA-bd_sf"/>
</dbReference>
<dbReference type="GO" id="GO:0003700">
    <property type="term" value="F:DNA-binding transcription factor activity"/>
    <property type="evidence" value="ECO:0007669"/>
    <property type="project" value="InterPro"/>
</dbReference>
<dbReference type="GO" id="GO:0003677">
    <property type="term" value="F:DNA binding"/>
    <property type="evidence" value="ECO:0007669"/>
    <property type="project" value="UniProtKB-KW"/>
</dbReference>
<dbReference type="PROSITE" id="PS50931">
    <property type="entry name" value="HTH_LYSR"/>
    <property type="match status" value="1"/>
</dbReference>
<evidence type="ECO:0000313" key="7">
    <source>
        <dbReference type="Proteomes" id="UP000683291"/>
    </source>
</evidence>
<dbReference type="SUPFAM" id="SSF46785">
    <property type="entry name" value="Winged helix' DNA-binding domain"/>
    <property type="match status" value="1"/>
</dbReference>
<dbReference type="RefSeq" id="WP_212703603.1">
    <property type="nucleotide sequence ID" value="NZ_CP073581.1"/>
</dbReference>
<dbReference type="EMBL" id="CP073581">
    <property type="protein sequence ID" value="QUJ75398.1"/>
    <property type="molecule type" value="Genomic_DNA"/>
</dbReference>
<evidence type="ECO:0000313" key="6">
    <source>
        <dbReference type="EMBL" id="QUJ75398.1"/>
    </source>
</evidence>
<gene>
    <name evidence="6" type="ORF">KDD17_10440</name>
</gene>
<keyword evidence="4" id="KW-0804">Transcription</keyword>
<dbReference type="InterPro" id="IPR050950">
    <property type="entry name" value="HTH-type_LysR_regulators"/>
</dbReference>
<evidence type="ECO:0000256" key="3">
    <source>
        <dbReference type="ARBA" id="ARBA00023125"/>
    </source>
</evidence>
<keyword evidence="3" id="KW-0238">DNA-binding</keyword>
<dbReference type="InterPro" id="IPR005119">
    <property type="entry name" value="LysR_subst-bd"/>
</dbReference>
<protein>
    <submittedName>
        <fullName evidence="6">LysR family transcriptional regulator</fullName>
    </submittedName>
</protein>
<name>A0A975JBJ4_9RHOB</name>
<evidence type="ECO:0000256" key="1">
    <source>
        <dbReference type="ARBA" id="ARBA00009437"/>
    </source>
</evidence>
<accession>A0A975JBJ4</accession>
<dbReference type="SUPFAM" id="SSF53850">
    <property type="entry name" value="Periplasmic binding protein-like II"/>
    <property type="match status" value="1"/>
</dbReference>
<proteinExistence type="inferred from homology"/>